<dbReference type="SUPFAM" id="SSF143870">
    <property type="entry name" value="PF0523-like"/>
    <property type="match status" value="1"/>
</dbReference>
<gene>
    <name evidence="2" type="ORF">CGL51_04515</name>
    <name evidence="1" type="ORF">CGL52_11240</name>
</gene>
<proteinExistence type="predicted"/>
<evidence type="ECO:0000313" key="4">
    <source>
        <dbReference type="Proteomes" id="UP000257123"/>
    </source>
</evidence>
<name>A0A371R0F8_9CREN</name>
<dbReference type="RefSeq" id="WP_116420852.1">
    <property type="nucleotide sequence ID" value="NZ_NMUE01000010.1"/>
</dbReference>
<evidence type="ECO:0000313" key="2">
    <source>
        <dbReference type="EMBL" id="RFA96784.1"/>
    </source>
</evidence>
<dbReference type="AlphaFoldDB" id="A0A371R0F8"/>
<accession>A0A371R0F8</accession>
<dbReference type="InterPro" id="IPR036504">
    <property type="entry name" value="CGI121/TPRKB_sf"/>
</dbReference>
<evidence type="ECO:0000313" key="1">
    <source>
        <dbReference type="EMBL" id="RFA96222.1"/>
    </source>
</evidence>
<sequence>MICSGELCFRSESVAFESPPEKIKIEAEGAVAVCIKREAVADWRELLQALYYALHWRGPARDLNISALVFLAKTSQIRDALSLSAAGQREALCAVLGPKNAVEAAKMPRGEAYLPQGRWDPWAITKFALDLVK</sequence>
<reference evidence="3 4" key="1">
    <citation type="submission" date="2017-07" db="EMBL/GenBank/DDBJ databases">
        <title>Draft genome sequence of aerobic hyperthermophilic archaea, Pyrobaculum aerophilum YKB31 and YKB32.</title>
        <authorList>
            <person name="Mochizuki T."/>
            <person name="Berliner A.J."/>
            <person name="Yoshida-Takashima Y."/>
            <person name="Takaki Y."/>
            <person name="Nunoura T."/>
            <person name="Takai K."/>
        </authorList>
    </citation>
    <scope>NUCLEOTIDE SEQUENCE [LARGE SCALE GENOMIC DNA]</scope>
    <source>
        <strain evidence="2 4">YKB31</strain>
        <strain evidence="1 3">YKB32</strain>
    </source>
</reference>
<evidence type="ECO:0000313" key="3">
    <source>
        <dbReference type="Proteomes" id="UP000256877"/>
    </source>
</evidence>
<dbReference type="Proteomes" id="UP000257123">
    <property type="component" value="Unassembled WGS sequence"/>
</dbReference>
<dbReference type="NCBIfam" id="NF011465">
    <property type="entry name" value="PRK14886.1-1"/>
    <property type="match status" value="1"/>
</dbReference>
<dbReference type="Proteomes" id="UP000256877">
    <property type="component" value="Unassembled WGS sequence"/>
</dbReference>
<organism evidence="2 4">
    <name type="scientific">Pyrobaculum aerophilum</name>
    <dbReference type="NCBI Taxonomy" id="13773"/>
    <lineage>
        <taxon>Archaea</taxon>
        <taxon>Thermoproteota</taxon>
        <taxon>Thermoprotei</taxon>
        <taxon>Thermoproteales</taxon>
        <taxon>Thermoproteaceae</taxon>
        <taxon>Pyrobaculum</taxon>
    </lineage>
</organism>
<dbReference type="OrthoDB" id="25649at2157"/>
<dbReference type="EMBL" id="NMUE01000010">
    <property type="protein sequence ID" value="RFA96784.1"/>
    <property type="molecule type" value="Genomic_DNA"/>
</dbReference>
<dbReference type="EMBL" id="NMUF01000040">
    <property type="protein sequence ID" value="RFA96222.1"/>
    <property type="molecule type" value="Genomic_DNA"/>
</dbReference>
<dbReference type="Gene3D" id="3.30.2380.10">
    <property type="entry name" value="CGI121/TPRKB"/>
    <property type="match status" value="1"/>
</dbReference>
<comment type="caution">
    <text evidence="2">The sequence shown here is derived from an EMBL/GenBank/DDBJ whole genome shotgun (WGS) entry which is preliminary data.</text>
</comment>
<protein>
    <submittedName>
        <fullName evidence="2">Uncharacterized protein</fullName>
    </submittedName>
</protein>